<keyword evidence="3" id="KW-1185">Reference proteome</keyword>
<dbReference type="Gene3D" id="3.40.50.1820">
    <property type="entry name" value="alpha/beta hydrolase"/>
    <property type="match status" value="1"/>
</dbReference>
<evidence type="ECO:0000259" key="1">
    <source>
        <dbReference type="Pfam" id="PF12146"/>
    </source>
</evidence>
<dbReference type="KEGG" id="acoa:RB602_12265"/>
<dbReference type="InterPro" id="IPR029058">
    <property type="entry name" value="AB_hydrolase_fold"/>
</dbReference>
<accession>A0AA97I0R6</accession>
<gene>
    <name evidence="2" type="ORF">RB602_12265</name>
</gene>
<dbReference type="AlphaFoldDB" id="A0AA97I0R6"/>
<keyword evidence="2" id="KW-0378">Hydrolase</keyword>
<evidence type="ECO:0000313" key="2">
    <source>
        <dbReference type="EMBL" id="WOE74613.1"/>
    </source>
</evidence>
<feature type="domain" description="Serine aminopeptidase S33" evidence="1">
    <location>
        <begin position="39"/>
        <end position="296"/>
    </location>
</feature>
<dbReference type="PANTHER" id="PTHR11614">
    <property type="entry name" value="PHOSPHOLIPASE-RELATED"/>
    <property type="match status" value="1"/>
</dbReference>
<protein>
    <submittedName>
        <fullName evidence="2">Alpha/beta hydrolase</fullName>
    </submittedName>
</protein>
<evidence type="ECO:0000313" key="3">
    <source>
        <dbReference type="Proteomes" id="UP001302429"/>
    </source>
</evidence>
<dbReference type="EMBL" id="CP136594">
    <property type="protein sequence ID" value="WOE74613.1"/>
    <property type="molecule type" value="Genomic_DNA"/>
</dbReference>
<name>A0AA97I0R6_9SPHN</name>
<dbReference type="RefSeq" id="WP_317080871.1">
    <property type="nucleotide sequence ID" value="NZ_CP136594.1"/>
</dbReference>
<dbReference type="Pfam" id="PF12146">
    <property type="entry name" value="Hydrolase_4"/>
    <property type="match status" value="1"/>
</dbReference>
<dbReference type="GO" id="GO:0016787">
    <property type="term" value="F:hydrolase activity"/>
    <property type="evidence" value="ECO:0007669"/>
    <property type="project" value="UniProtKB-KW"/>
</dbReference>
<dbReference type="InterPro" id="IPR051044">
    <property type="entry name" value="MAG_DAG_Lipase"/>
</dbReference>
<dbReference type="InterPro" id="IPR022742">
    <property type="entry name" value="Hydrolase_4"/>
</dbReference>
<dbReference type="Proteomes" id="UP001302429">
    <property type="component" value="Chromosome"/>
</dbReference>
<reference evidence="2 3" key="1">
    <citation type="submission" date="2023-10" db="EMBL/GenBank/DDBJ databases">
        <title>Complete genome sequence of a Sphingomonadaceae bacterium.</title>
        <authorList>
            <person name="Yan C."/>
        </authorList>
    </citation>
    <scope>NUCLEOTIDE SEQUENCE [LARGE SCALE GENOMIC DNA]</scope>
    <source>
        <strain evidence="2 3">SCSIO 66989</strain>
    </source>
</reference>
<organism evidence="2 3">
    <name type="scientific">Alterisphingorhabdus coralli</name>
    <dbReference type="NCBI Taxonomy" id="3071408"/>
    <lineage>
        <taxon>Bacteria</taxon>
        <taxon>Pseudomonadati</taxon>
        <taxon>Pseudomonadota</taxon>
        <taxon>Alphaproteobacteria</taxon>
        <taxon>Sphingomonadales</taxon>
        <taxon>Sphingomonadaceae</taxon>
        <taxon>Alterisphingorhabdus (ex Yan et al. 2024)</taxon>
    </lineage>
</organism>
<dbReference type="SUPFAM" id="SSF53474">
    <property type="entry name" value="alpha/beta-Hydrolases"/>
    <property type="match status" value="1"/>
</dbReference>
<sequence>MSATFDRRSLPEGLVEGRWTTRDGWDIRHMDWATQSSSRKGAMLFMAGRGDIYEKYLETLNHYNRAGWDISASDWRGQAASGRMTENPHVGHIDDFATWVADLAEFWPRWKAEREGPHVLMAHSMGGHLVARALIEGVVDPDAVILSAPMLGMDSPGGIPVSWGHNLAKLMRAFSKPHRPAWKVSEKPASPLSKRQLLLTHDSERYADEAAWWKKRPELVMGPASWHWVERAYASVRHIHAPGQWEKVQTPMLILSTSADQLVSHSAIEKAAERLPNARLVTYGKECAHELLREVDAVRDKAIAEIDAFLSAQFGTVQAEAAE</sequence>
<proteinExistence type="predicted"/>